<dbReference type="InterPro" id="IPR000608">
    <property type="entry name" value="UBC"/>
</dbReference>
<evidence type="ECO:0000313" key="3">
    <source>
        <dbReference type="EMBL" id="KAK0172302.1"/>
    </source>
</evidence>
<protein>
    <recommendedName>
        <fullName evidence="2">UBC core domain-containing protein</fullName>
    </recommendedName>
</protein>
<name>A0AA39KSQ0_9HYME</name>
<evidence type="ECO:0000259" key="2">
    <source>
        <dbReference type="PROSITE" id="PS50127"/>
    </source>
</evidence>
<feature type="compositionally biased region" description="Polar residues" evidence="1">
    <location>
        <begin position="1"/>
        <end position="10"/>
    </location>
</feature>
<sequence length="275" mass="31514">MNPEPGTSSKLDGEDEENLKGTAGSIRKILPGTSDGDSQLNTSLRMIDRPTVTQNNTEYIVYLREYSILSEYNMLQVQDLRGIYIIPSAKNSFLWFGVLFVRQGMYQGAVFRFTITLPDNFPDGECPKVAFQTKVFHPLIHPHTGELNTAAGFPEWKKSNRVFQLVQFITKVLNKIDSKMPAINEDAGALLENNLEEFRLRVKNCVKESLNHVYDTPEIDDAHYIKFSVWNPDIHEPIRRKIYEQKKQEPEKLARGFSWVQPGSLQPLSKPDEPR</sequence>
<feature type="domain" description="UBC core" evidence="2">
    <location>
        <begin position="63"/>
        <end position="211"/>
    </location>
</feature>
<dbReference type="SUPFAM" id="SSF54495">
    <property type="entry name" value="UBC-like"/>
    <property type="match status" value="1"/>
</dbReference>
<dbReference type="InterPro" id="IPR016135">
    <property type="entry name" value="UBQ-conjugating_enzyme/RWD"/>
</dbReference>
<dbReference type="EMBL" id="JAQQBS010000002">
    <property type="protein sequence ID" value="KAK0172302.1"/>
    <property type="molecule type" value="Genomic_DNA"/>
</dbReference>
<dbReference type="AlphaFoldDB" id="A0AA39KSQ0"/>
<dbReference type="Gene3D" id="3.10.110.10">
    <property type="entry name" value="Ubiquitin Conjugating Enzyme"/>
    <property type="match status" value="1"/>
</dbReference>
<feature type="region of interest" description="Disordered" evidence="1">
    <location>
        <begin position="1"/>
        <end position="41"/>
    </location>
</feature>
<organism evidence="3 4">
    <name type="scientific">Microctonus aethiopoides</name>
    <dbReference type="NCBI Taxonomy" id="144406"/>
    <lineage>
        <taxon>Eukaryota</taxon>
        <taxon>Metazoa</taxon>
        <taxon>Ecdysozoa</taxon>
        <taxon>Arthropoda</taxon>
        <taxon>Hexapoda</taxon>
        <taxon>Insecta</taxon>
        <taxon>Pterygota</taxon>
        <taxon>Neoptera</taxon>
        <taxon>Endopterygota</taxon>
        <taxon>Hymenoptera</taxon>
        <taxon>Apocrita</taxon>
        <taxon>Ichneumonoidea</taxon>
        <taxon>Braconidae</taxon>
        <taxon>Euphorinae</taxon>
        <taxon>Microctonus</taxon>
    </lineage>
</organism>
<keyword evidence="4" id="KW-1185">Reference proteome</keyword>
<accession>A0AA39KSQ0</accession>
<reference evidence="3" key="1">
    <citation type="journal article" date="2023" name="bioRxiv">
        <title>Scaffold-level genome assemblies of two parasitoid biocontrol wasps reveal the parthenogenesis mechanism and an associated novel virus.</title>
        <authorList>
            <person name="Inwood S."/>
            <person name="Skelly J."/>
            <person name="Guhlin J."/>
            <person name="Harrop T."/>
            <person name="Goldson S."/>
            <person name="Dearden P."/>
        </authorList>
    </citation>
    <scope>NUCLEOTIDE SEQUENCE</scope>
    <source>
        <strain evidence="3">Irish</strain>
        <tissue evidence="3">Whole body</tissue>
    </source>
</reference>
<proteinExistence type="predicted"/>
<evidence type="ECO:0000256" key="1">
    <source>
        <dbReference type="SAM" id="MobiDB-lite"/>
    </source>
</evidence>
<dbReference type="CDD" id="cd23814">
    <property type="entry name" value="UEV_AKTIP"/>
    <property type="match status" value="1"/>
</dbReference>
<comment type="caution">
    <text evidence="3">The sequence shown here is derived from an EMBL/GenBank/DDBJ whole genome shotgun (WGS) entry which is preliminary data.</text>
</comment>
<gene>
    <name evidence="3" type="ORF">PV328_005637</name>
</gene>
<dbReference type="Proteomes" id="UP001168990">
    <property type="component" value="Unassembled WGS sequence"/>
</dbReference>
<dbReference type="InterPro" id="IPR050113">
    <property type="entry name" value="Ub_conjugating_enzyme"/>
</dbReference>
<dbReference type="Pfam" id="PF00179">
    <property type="entry name" value="UQ_con"/>
    <property type="match status" value="1"/>
</dbReference>
<dbReference type="PROSITE" id="PS50127">
    <property type="entry name" value="UBC_2"/>
    <property type="match status" value="1"/>
</dbReference>
<dbReference type="PANTHER" id="PTHR24067">
    <property type="entry name" value="UBIQUITIN-CONJUGATING ENZYME E2"/>
    <property type="match status" value="1"/>
</dbReference>
<feature type="region of interest" description="Disordered" evidence="1">
    <location>
        <begin position="253"/>
        <end position="275"/>
    </location>
</feature>
<dbReference type="SMART" id="SM00212">
    <property type="entry name" value="UBCc"/>
    <property type="match status" value="1"/>
</dbReference>
<evidence type="ECO:0000313" key="4">
    <source>
        <dbReference type="Proteomes" id="UP001168990"/>
    </source>
</evidence>
<reference evidence="3" key="2">
    <citation type="submission" date="2023-03" db="EMBL/GenBank/DDBJ databases">
        <authorList>
            <person name="Inwood S.N."/>
            <person name="Skelly J.G."/>
            <person name="Guhlin J."/>
            <person name="Harrop T.W.R."/>
            <person name="Goldson S.G."/>
            <person name="Dearden P.K."/>
        </authorList>
    </citation>
    <scope>NUCLEOTIDE SEQUENCE</scope>
    <source>
        <strain evidence="3">Irish</strain>
        <tissue evidence="3">Whole body</tissue>
    </source>
</reference>